<keyword evidence="1" id="KW-0501">Molybdenum cofactor biosynthesis</keyword>
<dbReference type="AlphaFoldDB" id="A0A0X3BM79"/>
<organism evidence="5 6">
    <name type="scientific">Methanoculleus bourgensis</name>
    <dbReference type="NCBI Taxonomy" id="83986"/>
    <lineage>
        <taxon>Archaea</taxon>
        <taxon>Methanobacteriati</taxon>
        <taxon>Methanobacteriota</taxon>
        <taxon>Stenosarchaea group</taxon>
        <taxon>Methanomicrobia</taxon>
        <taxon>Methanomicrobiales</taxon>
        <taxon>Methanomicrobiaceae</taxon>
        <taxon>Methanoculleus</taxon>
    </lineage>
</organism>
<evidence type="ECO:0000259" key="3">
    <source>
        <dbReference type="Pfam" id="PF00994"/>
    </source>
</evidence>
<dbReference type="RefSeq" id="WP_062263979.1">
    <property type="nucleotide sequence ID" value="NZ_LT158599.1"/>
</dbReference>
<dbReference type="InterPro" id="IPR005111">
    <property type="entry name" value="MoeA_C_domain_IV"/>
</dbReference>
<evidence type="ECO:0000256" key="1">
    <source>
        <dbReference type="ARBA" id="ARBA00023150"/>
    </source>
</evidence>
<dbReference type="Gene3D" id="3.40.980.10">
    <property type="entry name" value="MoaB/Mog-like domain"/>
    <property type="match status" value="1"/>
</dbReference>
<feature type="domain" description="MoeA C-terminal" evidence="4">
    <location>
        <begin position="100"/>
        <end position="168"/>
    </location>
</feature>
<dbReference type="GO" id="GO:0006777">
    <property type="term" value="P:Mo-molybdopterin cofactor biosynthetic process"/>
    <property type="evidence" value="ECO:0007669"/>
    <property type="project" value="UniProtKB-KW"/>
</dbReference>
<dbReference type="Gene3D" id="2.40.340.10">
    <property type="entry name" value="MoeA, C-terminal, domain IV"/>
    <property type="match status" value="1"/>
</dbReference>
<feature type="domain" description="MoaB/Mog" evidence="3">
    <location>
        <begin position="2"/>
        <end position="85"/>
    </location>
</feature>
<evidence type="ECO:0000313" key="5">
    <source>
        <dbReference type="EMBL" id="CVK33178.1"/>
    </source>
</evidence>
<reference evidence="5 6" key="1">
    <citation type="submission" date="2016-01" db="EMBL/GenBank/DDBJ databases">
        <authorList>
            <person name="Manzoor S."/>
        </authorList>
    </citation>
    <scope>NUCLEOTIDE SEQUENCE [LARGE SCALE GENOMIC DNA]</scope>
    <source>
        <strain evidence="5">Methanoculleus sp MAB1</strain>
    </source>
</reference>
<dbReference type="GO" id="GO:0061599">
    <property type="term" value="F:molybdopterin molybdotransferase activity"/>
    <property type="evidence" value="ECO:0007669"/>
    <property type="project" value="TreeGrafter"/>
</dbReference>
<dbReference type="InterPro" id="IPR001453">
    <property type="entry name" value="MoaB/Mog_dom"/>
</dbReference>
<dbReference type="InterPro" id="IPR036688">
    <property type="entry name" value="MoeA_C_domain_IV_sf"/>
</dbReference>
<gene>
    <name evidence="5" type="ORF">MMAB1_1965</name>
</gene>
<dbReference type="Pfam" id="PF00994">
    <property type="entry name" value="MoCF_biosynth"/>
    <property type="match status" value="1"/>
</dbReference>
<dbReference type="PANTHER" id="PTHR10192:SF16">
    <property type="entry name" value="MOLYBDOPTERIN MOLYBDENUMTRANSFERASE"/>
    <property type="match status" value="1"/>
</dbReference>
<dbReference type="Proteomes" id="UP000069850">
    <property type="component" value="Chromosome 1"/>
</dbReference>
<dbReference type="EMBL" id="LT158599">
    <property type="protein sequence ID" value="CVK33178.1"/>
    <property type="molecule type" value="Genomic_DNA"/>
</dbReference>
<dbReference type="KEGG" id="mema:MMAB1_1965"/>
<protein>
    <recommendedName>
        <fullName evidence="7">Molybdopterin molybdotransferase</fullName>
    </recommendedName>
</protein>
<dbReference type="GeneID" id="70638116"/>
<dbReference type="Pfam" id="PF03454">
    <property type="entry name" value="MoeA_C"/>
    <property type="match status" value="1"/>
</dbReference>
<dbReference type="PROSITE" id="PS01079">
    <property type="entry name" value="MOCF_BIOSYNTHESIS_2"/>
    <property type="match status" value="1"/>
</dbReference>
<accession>A0A0X3BM79</accession>
<dbReference type="InterPro" id="IPR038987">
    <property type="entry name" value="MoeA-like"/>
</dbReference>
<dbReference type="SUPFAM" id="SSF53218">
    <property type="entry name" value="Molybdenum cofactor biosynthesis proteins"/>
    <property type="match status" value="1"/>
</dbReference>
<dbReference type="PANTHER" id="PTHR10192">
    <property type="entry name" value="MOLYBDOPTERIN BIOSYNTHESIS PROTEIN"/>
    <property type="match status" value="1"/>
</dbReference>
<dbReference type="InterPro" id="IPR008284">
    <property type="entry name" value="MoCF_biosynth_CS"/>
</dbReference>
<evidence type="ECO:0008006" key="7">
    <source>
        <dbReference type="Google" id="ProtNLM"/>
    </source>
</evidence>
<evidence type="ECO:0000313" key="6">
    <source>
        <dbReference type="Proteomes" id="UP000069850"/>
    </source>
</evidence>
<evidence type="ECO:0000259" key="4">
    <source>
        <dbReference type="Pfam" id="PF03454"/>
    </source>
</evidence>
<name>A0A0X3BM79_9EURY</name>
<evidence type="ECO:0000256" key="2">
    <source>
        <dbReference type="SAM" id="MobiDB-lite"/>
    </source>
</evidence>
<dbReference type="SUPFAM" id="SSF63867">
    <property type="entry name" value="MoeA C-terminal domain-like"/>
    <property type="match status" value="1"/>
</dbReference>
<sequence>MLRQAIAKGVRENDLLLVSAGSSAGTRDFTAGVIGDLGEVLVHGIAMKPGKPAIIGRVDGKPVIGMPGYPIAAMTTVRELALPLLVEWGFCAPYGERLHARLARTVQTDPGFDEYVFLTVSRSGDRYIATPLPRGAGTQMTVVRANAYLHVPPGTGSIHEGAEVEILLTGPRALIRESPGSRRPRARTPGAGSRSDAPAEELLTAVLPDQLRLPFLDTAVASRGRACCPDRGVGRSSTLLRVASRLRAS</sequence>
<feature type="region of interest" description="Disordered" evidence="2">
    <location>
        <begin position="176"/>
        <end position="199"/>
    </location>
</feature>
<dbReference type="GO" id="GO:0005829">
    <property type="term" value="C:cytosol"/>
    <property type="evidence" value="ECO:0007669"/>
    <property type="project" value="TreeGrafter"/>
</dbReference>
<dbReference type="InterPro" id="IPR036425">
    <property type="entry name" value="MoaB/Mog-like_dom_sf"/>
</dbReference>
<proteinExistence type="predicted"/>